<evidence type="ECO:0000256" key="1">
    <source>
        <dbReference type="ARBA" id="ARBA00022679"/>
    </source>
</evidence>
<dbReference type="GO" id="GO:0016740">
    <property type="term" value="F:transferase activity"/>
    <property type="evidence" value="ECO:0007669"/>
    <property type="project" value="UniProtKB-KW"/>
</dbReference>
<dbReference type="RefSeq" id="WP_346248314.1">
    <property type="nucleotide sequence ID" value="NZ_JBDIZK010000013.1"/>
</dbReference>
<evidence type="ECO:0000256" key="2">
    <source>
        <dbReference type="RuleBase" id="RU003750"/>
    </source>
</evidence>
<dbReference type="EC" id="2.7.8.-" evidence="4"/>
<keyword evidence="3" id="KW-0472">Membrane</keyword>
<keyword evidence="1 2" id="KW-0808">Transferase</keyword>
<dbReference type="InterPro" id="IPR000462">
    <property type="entry name" value="CDP-OH_P_trans"/>
</dbReference>
<proteinExistence type="inferred from homology"/>
<accession>A0ABV0BDG0</accession>
<reference evidence="4 5" key="1">
    <citation type="submission" date="2024-05" db="EMBL/GenBank/DDBJ databases">
        <title>Sphingomonas sp. HF-S3 16S ribosomal RNA gene Genome sequencing and assembly.</title>
        <authorList>
            <person name="Lee H."/>
        </authorList>
    </citation>
    <scope>NUCLEOTIDE SEQUENCE [LARGE SCALE GENOMIC DNA]</scope>
    <source>
        <strain evidence="4 5">HF-S3</strain>
    </source>
</reference>
<keyword evidence="5" id="KW-1185">Reference proteome</keyword>
<comment type="similarity">
    <text evidence="2">Belongs to the CDP-alcohol phosphatidyltransferase class-I family.</text>
</comment>
<evidence type="ECO:0000256" key="3">
    <source>
        <dbReference type="SAM" id="Phobius"/>
    </source>
</evidence>
<evidence type="ECO:0000313" key="5">
    <source>
        <dbReference type="Proteomes" id="UP001427805"/>
    </source>
</evidence>
<keyword evidence="3" id="KW-0812">Transmembrane</keyword>
<dbReference type="Pfam" id="PF01066">
    <property type="entry name" value="CDP-OH_P_transf"/>
    <property type="match status" value="1"/>
</dbReference>
<evidence type="ECO:0000313" key="4">
    <source>
        <dbReference type="EMBL" id="MEN3749272.1"/>
    </source>
</evidence>
<feature type="transmembrane region" description="Helical" evidence="3">
    <location>
        <begin position="185"/>
        <end position="213"/>
    </location>
</feature>
<dbReference type="Gene3D" id="1.20.120.1760">
    <property type="match status" value="1"/>
</dbReference>
<feature type="transmembrane region" description="Helical" evidence="3">
    <location>
        <begin position="274"/>
        <end position="292"/>
    </location>
</feature>
<dbReference type="EMBL" id="JBDIZK010000013">
    <property type="protein sequence ID" value="MEN3749272.1"/>
    <property type="molecule type" value="Genomic_DNA"/>
</dbReference>
<dbReference type="InterPro" id="IPR048254">
    <property type="entry name" value="CDP_ALCOHOL_P_TRANSF_CS"/>
</dbReference>
<keyword evidence="3" id="KW-1133">Transmembrane helix</keyword>
<dbReference type="Proteomes" id="UP001427805">
    <property type="component" value="Unassembled WGS sequence"/>
</dbReference>
<name>A0ABV0BDG0_9SPHN</name>
<comment type="caution">
    <text evidence="4">The sequence shown here is derived from an EMBL/GenBank/DDBJ whole genome shotgun (WGS) entry which is preliminary data.</text>
</comment>
<feature type="transmembrane region" description="Helical" evidence="3">
    <location>
        <begin position="341"/>
        <end position="362"/>
    </location>
</feature>
<organism evidence="4 5">
    <name type="scientific">Sphingomonas rustica</name>
    <dbReference type="NCBI Taxonomy" id="3103142"/>
    <lineage>
        <taxon>Bacteria</taxon>
        <taxon>Pseudomonadati</taxon>
        <taxon>Pseudomonadota</taxon>
        <taxon>Alphaproteobacteria</taxon>
        <taxon>Sphingomonadales</taxon>
        <taxon>Sphingomonadaceae</taxon>
        <taxon>Sphingomonas</taxon>
    </lineage>
</organism>
<gene>
    <name evidence="4" type="ORF">TPR58_19015</name>
</gene>
<feature type="transmembrane region" description="Helical" evidence="3">
    <location>
        <begin position="313"/>
        <end position="335"/>
    </location>
</feature>
<dbReference type="InterPro" id="IPR043130">
    <property type="entry name" value="CDP-OH_PTrfase_TM_dom"/>
</dbReference>
<sequence length="395" mass="41342">MAGIAILFSSEATANQVVAGVPAAARAAHQASIALRKRPFSQGHGLVLVAGGWQPSPLCRAELMRLAPEFAVGHGVPGALWANPSCVVLQGEALVETADIERLLDNPNAPVAGSYRCPRDLITGGARESATIQRERLERAGDTIIAATAKPTDGIVSRHLNRPVSQAMTRSLLRFPGVEPIHATLAAAAIGIVMAICLFLGGPGGLVAGAILFQLASIVDGVDGEVARATFRTSRTGAMLDSVTDALTNLAFLAGVSANLWIQGDYGPATAGTVGLMLLVTGLYLIGATARARGGPFTFDAVKQRVNARKSVIMQWLTWLTMRDFFAAACAVMIILDQAGIMLVLFAIVTAGWLLVTLAVLARPVPERLALQPARQPVSIARAGRPGPGDIRAFR</sequence>
<protein>
    <submittedName>
        <fullName evidence="4">CDP-alcohol phosphatidyltransferase family protein</fullName>
        <ecNumber evidence="4">2.7.8.-</ecNumber>
    </submittedName>
</protein>
<dbReference type="PROSITE" id="PS00379">
    <property type="entry name" value="CDP_ALCOHOL_P_TRANSF"/>
    <property type="match status" value="1"/>
</dbReference>